<evidence type="ECO:0000313" key="2">
    <source>
        <dbReference type="EMBL" id="PRB90585.1"/>
    </source>
</evidence>
<evidence type="ECO:0000313" key="4">
    <source>
        <dbReference type="Proteomes" id="UP000238534"/>
    </source>
</evidence>
<dbReference type="SUPFAM" id="SSF48295">
    <property type="entry name" value="TrpR-like"/>
    <property type="match status" value="1"/>
</dbReference>
<comment type="caution">
    <text evidence="1">The sequence shown here is derived from an EMBL/GenBank/DDBJ whole genome shotgun (WGS) entry which is preliminary data.</text>
</comment>
<dbReference type="InterPro" id="IPR010921">
    <property type="entry name" value="Trp_repressor/repl_initiator"/>
</dbReference>
<dbReference type="Proteomes" id="UP000238534">
    <property type="component" value="Unassembled WGS sequence"/>
</dbReference>
<name>A0A2S9CZ03_CHRCI</name>
<dbReference type="EMBL" id="PCPP01000001">
    <property type="protein sequence ID" value="PRB85691.1"/>
    <property type="molecule type" value="Genomic_DNA"/>
</dbReference>
<dbReference type="EMBL" id="PCPH01000002">
    <property type="protein sequence ID" value="PRB90585.1"/>
    <property type="molecule type" value="Genomic_DNA"/>
</dbReference>
<dbReference type="AlphaFoldDB" id="A0A2S9CZ03"/>
<evidence type="ECO:0000313" key="1">
    <source>
        <dbReference type="EMBL" id="PRB85691.1"/>
    </source>
</evidence>
<dbReference type="GO" id="GO:0043565">
    <property type="term" value="F:sequence-specific DNA binding"/>
    <property type="evidence" value="ECO:0007669"/>
    <property type="project" value="InterPro"/>
</dbReference>
<reference evidence="3 4" key="1">
    <citation type="submission" date="2017-09" db="EMBL/GenBank/DDBJ databases">
        <title>Genomic, metabolic, and phenotypic characteristics of bacterial isolates from the natural microbiome of the model nematode Caenorhabditis elegans.</title>
        <authorList>
            <person name="Zimmermann J."/>
            <person name="Obeng N."/>
            <person name="Yang W."/>
            <person name="Obeng O."/>
            <person name="Kissoyan K."/>
            <person name="Pees B."/>
            <person name="Dirksen P."/>
            <person name="Hoppner M."/>
            <person name="Franke A."/>
            <person name="Rosenstiel P."/>
            <person name="Leippe M."/>
            <person name="Dierking K."/>
            <person name="Kaleta C."/>
            <person name="Schulenburg H."/>
        </authorList>
    </citation>
    <scope>NUCLEOTIDE SEQUENCE [LARGE SCALE GENOMIC DNA]</scope>
    <source>
        <strain evidence="1 4">MYb25</strain>
        <strain evidence="2 3">MYb44</strain>
    </source>
</reference>
<organism evidence="1 4">
    <name type="scientific">Chryseobacterium culicis</name>
    <dbReference type="NCBI Taxonomy" id="680127"/>
    <lineage>
        <taxon>Bacteria</taxon>
        <taxon>Pseudomonadati</taxon>
        <taxon>Bacteroidota</taxon>
        <taxon>Flavobacteriia</taxon>
        <taxon>Flavobacteriales</taxon>
        <taxon>Weeksellaceae</taxon>
        <taxon>Chryseobacterium group</taxon>
        <taxon>Chryseobacterium</taxon>
    </lineage>
</organism>
<dbReference type="Proteomes" id="UP000238325">
    <property type="component" value="Unassembled WGS sequence"/>
</dbReference>
<proteinExistence type="predicted"/>
<evidence type="ECO:0000313" key="3">
    <source>
        <dbReference type="Proteomes" id="UP000238325"/>
    </source>
</evidence>
<keyword evidence="3" id="KW-1185">Reference proteome</keyword>
<dbReference type="RefSeq" id="WP_105682000.1">
    <property type="nucleotide sequence ID" value="NZ_JBBGZD010000001.1"/>
</dbReference>
<protein>
    <submittedName>
        <fullName evidence="1">Transposase</fullName>
    </submittedName>
</protein>
<accession>A0A2S9CZ03</accession>
<sequence>MNHHEPSHSTTPDYKKIYSDLVDLKYPEKKHECAKILSKKNLSAFDVIEINRIIFSYDQNIKANQSHRSYNKETIYKILEYQKKNYLNNTQLALHFKLSRNTVAKWKTLFSI</sequence>
<gene>
    <name evidence="1" type="ORF">CQ022_05390</name>
    <name evidence="2" type="ORF">CQ033_07595</name>
</gene>
<dbReference type="OrthoDB" id="1260127at2"/>